<comment type="caution">
    <text evidence="3">The sequence shown here is derived from an EMBL/GenBank/DDBJ whole genome shotgun (WGS) entry which is preliminary data.</text>
</comment>
<name>T0KLF1_COLGC</name>
<keyword evidence="2" id="KW-0808">Transferase</keyword>
<organism evidence="3 4">
    <name type="scientific">Colletotrichum gloeosporioides (strain Cg-14)</name>
    <name type="common">Anthracnose fungus</name>
    <name type="synonym">Glomerella cingulata</name>
    <dbReference type="NCBI Taxonomy" id="1237896"/>
    <lineage>
        <taxon>Eukaryota</taxon>
        <taxon>Fungi</taxon>
        <taxon>Dikarya</taxon>
        <taxon>Ascomycota</taxon>
        <taxon>Pezizomycotina</taxon>
        <taxon>Sordariomycetes</taxon>
        <taxon>Hypocreomycetidae</taxon>
        <taxon>Glomerellales</taxon>
        <taxon>Glomerellaceae</taxon>
        <taxon>Colletotrichum</taxon>
        <taxon>Colletotrichum gloeosporioides species complex</taxon>
    </lineage>
</organism>
<dbReference type="Pfam" id="PF00201">
    <property type="entry name" value="UDPGT"/>
    <property type="match status" value="1"/>
</dbReference>
<evidence type="ECO:0000313" key="4">
    <source>
        <dbReference type="Proteomes" id="UP000015530"/>
    </source>
</evidence>
<dbReference type="Gene3D" id="3.40.50.2000">
    <property type="entry name" value="Glycogen Phosphorylase B"/>
    <property type="match status" value="2"/>
</dbReference>
<dbReference type="HOGENOM" id="CLU_036519_2_0_1"/>
<dbReference type="CDD" id="cd03784">
    <property type="entry name" value="GT1_Gtf-like"/>
    <property type="match status" value="1"/>
</dbReference>
<dbReference type="GO" id="GO:0008194">
    <property type="term" value="F:UDP-glycosyltransferase activity"/>
    <property type="evidence" value="ECO:0007669"/>
    <property type="project" value="InterPro"/>
</dbReference>
<dbReference type="OMA" id="WSETYEN"/>
<dbReference type="InterPro" id="IPR002213">
    <property type="entry name" value="UDP_glucos_trans"/>
</dbReference>
<dbReference type="OrthoDB" id="5835829at2759"/>
<dbReference type="EMBL" id="AMYD01001353">
    <property type="protein sequence ID" value="EQB53518.1"/>
    <property type="molecule type" value="Genomic_DNA"/>
</dbReference>
<dbReference type="STRING" id="1237896.T0KLF1"/>
<reference evidence="4" key="1">
    <citation type="journal article" date="2013" name="Mol. Plant Microbe Interact.">
        <title>Global aspects of pacC regulation of pathogenicity genes in Colletotrichum gloeosporioides as revealed by transcriptome analysis.</title>
        <authorList>
            <person name="Alkan N."/>
            <person name="Meng X."/>
            <person name="Friedlander G."/>
            <person name="Reuveni E."/>
            <person name="Sukno S."/>
            <person name="Sherman A."/>
            <person name="Thon M."/>
            <person name="Fluhr R."/>
            <person name="Prusky D."/>
        </authorList>
    </citation>
    <scope>NUCLEOTIDE SEQUENCE [LARGE SCALE GENOMIC DNA]</scope>
    <source>
        <strain evidence="4">Cg-14</strain>
    </source>
</reference>
<dbReference type="AlphaFoldDB" id="T0KLF1"/>
<dbReference type="Proteomes" id="UP000015530">
    <property type="component" value="Unassembled WGS sequence"/>
</dbReference>
<accession>T0KLF1</accession>
<evidence type="ECO:0000256" key="1">
    <source>
        <dbReference type="ARBA" id="ARBA00022676"/>
    </source>
</evidence>
<dbReference type="PANTHER" id="PTHR48043">
    <property type="entry name" value="EG:EG0003.4 PROTEIN-RELATED"/>
    <property type="match status" value="1"/>
</dbReference>
<gene>
    <name evidence="3" type="ORF">CGLO_06766</name>
</gene>
<evidence type="ECO:0000313" key="3">
    <source>
        <dbReference type="EMBL" id="EQB53518.1"/>
    </source>
</evidence>
<dbReference type="InterPro" id="IPR050271">
    <property type="entry name" value="UDP-glycosyltransferase"/>
</dbReference>
<dbReference type="SUPFAM" id="SSF53756">
    <property type="entry name" value="UDP-Glycosyltransferase/glycogen phosphorylase"/>
    <property type="match status" value="1"/>
</dbReference>
<proteinExistence type="predicted"/>
<keyword evidence="1" id="KW-0328">Glycosyltransferase</keyword>
<protein>
    <recommendedName>
        <fullName evidence="5">UDP-glucoronosyl and UDP-glucosyl transferase</fullName>
    </recommendedName>
</protein>
<dbReference type="PANTHER" id="PTHR48043:SF145">
    <property type="entry name" value="FI06409P-RELATED"/>
    <property type="match status" value="1"/>
</dbReference>
<evidence type="ECO:0008006" key="5">
    <source>
        <dbReference type="Google" id="ProtNLM"/>
    </source>
</evidence>
<evidence type="ECO:0000256" key="2">
    <source>
        <dbReference type="ARBA" id="ARBA00022679"/>
    </source>
</evidence>
<sequence length="526" mass="59238">MALSEDNSPLLPARKILVVVTAGGSTNSASMFEVCKYLHERGHTIEFATFAGREGYANPYPFVSDVHVVGRAITPEEEDKLYILFSECSWSGNGLRNWIEGKKFFDAFWSETYENLKRVIETTRPEFLFADFHVDAARDMQREFNLPLATMWPQWPYFMCPVPYIPGRVGLEPRVQTSEHASIWDRFNQDIYMLKHPIAFADLFLTTKRMRAKKGLDGYTPLDAELSEFYQTHDKTMFVAFGTHVILPREILQSLKAGIISTLQAGHVDGVIWAIRGASKAVFAALTDGVIHTMSNGRQTTLSSNELLKNKHPHVKFIDFAPQRAVLAHPSTRLFFSHVGPSSANESLWHGVPMLSMGIYGDQLPRVLALDSAGVALSVKKETFTPAEIEEKVGKLMRDEDGHFKRNALRMQRIANLASRRKVLAADLIEEFMYDHELRFEICRDDQIAKKEKGASGVLNERGRELRPMHLQTADMRMSALRASNLDLWLVGAATIGVFTTGIVTVGPQAVSSLHHLARDLLGKFW</sequence>